<keyword evidence="1" id="KW-1133">Transmembrane helix</keyword>
<evidence type="ECO:0000313" key="2">
    <source>
        <dbReference type="EMBL" id="MBW8687107.1"/>
    </source>
</evidence>
<keyword evidence="3" id="KW-1185">Reference proteome</keyword>
<dbReference type="EMBL" id="JAICCF010000004">
    <property type="protein sequence ID" value="MBW8687107.1"/>
    <property type="molecule type" value="Genomic_DNA"/>
</dbReference>
<feature type="transmembrane region" description="Helical" evidence="1">
    <location>
        <begin position="12"/>
        <end position="34"/>
    </location>
</feature>
<comment type="caution">
    <text evidence="2">The sequence shown here is derived from an EMBL/GenBank/DDBJ whole genome shotgun (WGS) entry which is preliminary data.</text>
</comment>
<gene>
    <name evidence="2" type="ORF">K1Y79_22410</name>
</gene>
<accession>A0ABS7GKD5</accession>
<keyword evidence="1" id="KW-0812">Transmembrane</keyword>
<dbReference type="Proteomes" id="UP000812961">
    <property type="component" value="Unassembled WGS sequence"/>
</dbReference>
<protein>
    <submittedName>
        <fullName evidence="2">Uncharacterized protein</fullName>
    </submittedName>
</protein>
<sequence length="103" mass="11673">MTDSTQPQKHGCWIAFGGFVFMAVILKPLLVISYNTFLFLHKLFRGGTLVAFEVWWTLLGLLAGMALGAWVAAKRYQLAAKWIWYPIGGLAIYLFIFMLVNEV</sequence>
<dbReference type="RefSeq" id="WP_220252433.1">
    <property type="nucleotide sequence ID" value="NZ_JAICCF010000004.1"/>
</dbReference>
<feature type="transmembrane region" description="Helical" evidence="1">
    <location>
        <begin position="82"/>
        <end position="100"/>
    </location>
</feature>
<evidence type="ECO:0000256" key="1">
    <source>
        <dbReference type="SAM" id="Phobius"/>
    </source>
</evidence>
<reference evidence="2 3" key="1">
    <citation type="submission" date="2021-08" db="EMBL/GenBank/DDBJ databases">
        <title>The genome sequence of Chitinophaga sp. B61.</title>
        <authorList>
            <person name="Zhang X."/>
        </authorList>
    </citation>
    <scope>NUCLEOTIDE SEQUENCE [LARGE SCALE GENOMIC DNA]</scope>
    <source>
        <strain evidence="2 3">B61</strain>
    </source>
</reference>
<proteinExistence type="predicted"/>
<evidence type="ECO:0000313" key="3">
    <source>
        <dbReference type="Proteomes" id="UP000812961"/>
    </source>
</evidence>
<organism evidence="2 3">
    <name type="scientific">Chitinophaga rhizophila</name>
    <dbReference type="NCBI Taxonomy" id="2866212"/>
    <lineage>
        <taxon>Bacteria</taxon>
        <taxon>Pseudomonadati</taxon>
        <taxon>Bacteroidota</taxon>
        <taxon>Chitinophagia</taxon>
        <taxon>Chitinophagales</taxon>
        <taxon>Chitinophagaceae</taxon>
        <taxon>Chitinophaga</taxon>
    </lineage>
</organism>
<name>A0ABS7GKD5_9BACT</name>
<feature type="transmembrane region" description="Helical" evidence="1">
    <location>
        <begin position="54"/>
        <end position="73"/>
    </location>
</feature>
<keyword evidence="1" id="KW-0472">Membrane</keyword>